<reference evidence="2 3" key="1">
    <citation type="submission" date="2024-09" db="EMBL/GenBank/DDBJ databases">
        <authorList>
            <person name="Sun Q."/>
            <person name="Mori K."/>
        </authorList>
    </citation>
    <scope>NUCLEOTIDE SEQUENCE [LARGE SCALE GENOMIC DNA]</scope>
    <source>
        <strain evidence="2 3">CCM 7609</strain>
    </source>
</reference>
<gene>
    <name evidence="2" type="ORF">ACFFX0_20440</name>
</gene>
<organism evidence="2 3">
    <name type="scientific">Citricoccus parietis</name>
    <dbReference type="NCBI Taxonomy" id="592307"/>
    <lineage>
        <taxon>Bacteria</taxon>
        <taxon>Bacillati</taxon>
        <taxon>Actinomycetota</taxon>
        <taxon>Actinomycetes</taxon>
        <taxon>Micrococcales</taxon>
        <taxon>Micrococcaceae</taxon>
        <taxon>Citricoccus</taxon>
    </lineage>
</organism>
<name>A0ABV5G3C4_9MICC</name>
<keyword evidence="3" id="KW-1185">Reference proteome</keyword>
<comment type="caution">
    <text evidence="2">The sequence shown here is derived from an EMBL/GenBank/DDBJ whole genome shotgun (WGS) entry which is preliminary data.</text>
</comment>
<accession>A0ABV5G3C4</accession>
<feature type="region of interest" description="Disordered" evidence="1">
    <location>
        <begin position="14"/>
        <end position="43"/>
    </location>
</feature>
<sequence>MMRCGDCCRGPACSPGEWDRTGNRGHPGGPNRGRSTAWRTRSR</sequence>
<dbReference type="EMBL" id="JBHMFI010000001">
    <property type="protein sequence ID" value="MFB9073436.1"/>
    <property type="molecule type" value="Genomic_DNA"/>
</dbReference>
<evidence type="ECO:0000256" key="1">
    <source>
        <dbReference type="SAM" id="MobiDB-lite"/>
    </source>
</evidence>
<protein>
    <submittedName>
        <fullName evidence="2">Uncharacterized protein</fullName>
    </submittedName>
</protein>
<evidence type="ECO:0000313" key="3">
    <source>
        <dbReference type="Proteomes" id="UP001589575"/>
    </source>
</evidence>
<dbReference type="Proteomes" id="UP001589575">
    <property type="component" value="Unassembled WGS sequence"/>
</dbReference>
<evidence type="ECO:0000313" key="2">
    <source>
        <dbReference type="EMBL" id="MFB9073436.1"/>
    </source>
</evidence>
<proteinExistence type="predicted"/>